<reference evidence="2" key="1">
    <citation type="journal article" date="2020" name="Cell">
        <title>Large-Scale Comparative Analyses of Tick Genomes Elucidate Their Genetic Diversity and Vector Capacities.</title>
        <authorList>
            <consortium name="Tick Genome and Microbiome Consortium (TIGMIC)"/>
            <person name="Jia N."/>
            <person name="Wang J."/>
            <person name="Shi W."/>
            <person name="Du L."/>
            <person name="Sun Y."/>
            <person name="Zhan W."/>
            <person name="Jiang J.F."/>
            <person name="Wang Q."/>
            <person name="Zhang B."/>
            <person name="Ji P."/>
            <person name="Bell-Sakyi L."/>
            <person name="Cui X.M."/>
            <person name="Yuan T.T."/>
            <person name="Jiang B.G."/>
            <person name="Yang W.F."/>
            <person name="Lam T.T."/>
            <person name="Chang Q.C."/>
            <person name="Ding S.J."/>
            <person name="Wang X.J."/>
            <person name="Zhu J.G."/>
            <person name="Ruan X.D."/>
            <person name="Zhao L."/>
            <person name="Wei J.T."/>
            <person name="Ye R.Z."/>
            <person name="Que T.C."/>
            <person name="Du C.H."/>
            <person name="Zhou Y.H."/>
            <person name="Cheng J.X."/>
            <person name="Dai P.F."/>
            <person name="Guo W.B."/>
            <person name="Han X.H."/>
            <person name="Huang E.J."/>
            <person name="Li L.F."/>
            <person name="Wei W."/>
            <person name="Gao Y.C."/>
            <person name="Liu J.Z."/>
            <person name="Shao H.Z."/>
            <person name="Wang X."/>
            <person name="Wang C.C."/>
            <person name="Yang T.C."/>
            <person name="Huo Q.B."/>
            <person name="Li W."/>
            <person name="Chen H.Y."/>
            <person name="Chen S.E."/>
            <person name="Zhou L.G."/>
            <person name="Ni X.B."/>
            <person name="Tian J.H."/>
            <person name="Sheng Y."/>
            <person name="Liu T."/>
            <person name="Pan Y.S."/>
            <person name="Xia L.Y."/>
            <person name="Li J."/>
            <person name="Zhao F."/>
            <person name="Cao W.C."/>
        </authorList>
    </citation>
    <scope>NUCLEOTIDE SEQUENCE</scope>
    <source>
        <strain evidence="2">Rmic-2018</strain>
    </source>
</reference>
<comment type="caution">
    <text evidence="2">The sequence shown here is derived from an EMBL/GenBank/DDBJ whole genome shotgun (WGS) entry which is preliminary data.</text>
</comment>
<evidence type="ECO:0000313" key="2">
    <source>
        <dbReference type="EMBL" id="KAH8019241.1"/>
    </source>
</evidence>
<feature type="compositionally biased region" description="Polar residues" evidence="1">
    <location>
        <begin position="55"/>
        <end position="70"/>
    </location>
</feature>
<feature type="region of interest" description="Disordered" evidence="1">
    <location>
        <begin position="1"/>
        <end position="35"/>
    </location>
</feature>
<dbReference type="VEuPathDB" id="VectorBase:LOC119177304"/>
<name>A0A9J6DB97_RHIMP</name>
<keyword evidence="3" id="KW-1185">Reference proteome</keyword>
<reference evidence="2" key="2">
    <citation type="submission" date="2021-09" db="EMBL/GenBank/DDBJ databases">
        <authorList>
            <person name="Jia N."/>
            <person name="Wang J."/>
            <person name="Shi W."/>
            <person name="Du L."/>
            <person name="Sun Y."/>
            <person name="Zhan W."/>
            <person name="Jiang J."/>
            <person name="Wang Q."/>
            <person name="Zhang B."/>
            <person name="Ji P."/>
            <person name="Sakyi L.B."/>
            <person name="Cui X."/>
            <person name="Yuan T."/>
            <person name="Jiang B."/>
            <person name="Yang W."/>
            <person name="Lam T.T.-Y."/>
            <person name="Chang Q."/>
            <person name="Ding S."/>
            <person name="Wang X."/>
            <person name="Zhu J."/>
            <person name="Ruan X."/>
            <person name="Zhao L."/>
            <person name="Wei J."/>
            <person name="Que T."/>
            <person name="Du C."/>
            <person name="Cheng J."/>
            <person name="Dai P."/>
            <person name="Han X."/>
            <person name="Huang E."/>
            <person name="Gao Y."/>
            <person name="Liu J."/>
            <person name="Shao H."/>
            <person name="Ye R."/>
            <person name="Li L."/>
            <person name="Wei W."/>
            <person name="Wang X."/>
            <person name="Wang C."/>
            <person name="Huo Q."/>
            <person name="Li W."/>
            <person name="Guo W."/>
            <person name="Chen H."/>
            <person name="Chen S."/>
            <person name="Zhou L."/>
            <person name="Zhou L."/>
            <person name="Ni X."/>
            <person name="Tian J."/>
            <person name="Zhou Y."/>
            <person name="Sheng Y."/>
            <person name="Liu T."/>
            <person name="Pan Y."/>
            <person name="Xia L."/>
            <person name="Li J."/>
            <person name="Zhao F."/>
            <person name="Cao W."/>
        </authorList>
    </citation>
    <scope>NUCLEOTIDE SEQUENCE</scope>
    <source>
        <strain evidence="2">Rmic-2018</strain>
        <tissue evidence="2">Larvae</tissue>
    </source>
</reference>
<sequence>MTKEETLKFFKNAQKEREWEHEREKEREREQHKCEKEVHELKLRLAEINAYSRNSACAGNTPTLASASSPTPLPKQIRPRKNGADHTSQQSRRVSGRVYDEAKPSLLRLKKTTKSETGNDEEQLIRRDQLTVTVGGCGVPSSATEDDSGSSLLATPAEQDQFYLTLQQQEDGSMAYVSGEGFSSQGGDMDNEASGLKISAVHFTESR</sequence>
<protein>
    <submittedName>
        <fullName evidence="2">Uncharacterized protein</fullName>
    </submittedName>
</protein>
<dbReference type="Proteomes" id="UP000821866">
    <property type="component" value="Chromosome 8"/>
</dbReference>
<gene>
    <name evidence="2" type="ORF">HPB51_018468</name>
</gene>
<organism evidence="2 3">
    <name type="scientific">Rhipicephalus microplus</name>
    <name type="common">Cattle tick</name>
    <name type="synonym">Boophilus microplus</name>
    <dbReference type="NCBI Taxonomy" id="6941"/>
    <lineage>
        <taxon>Eukaryota</taxon>
        <taxon>Metazoa</taxon>
        <taxon>Ecdysozoa</taxon>
        <taxon>Arthropoda</taxon>
        <taxon>Chelicerata</taxon>
        <taxon>Arachnida</taxon>
        <taxon>Acari</taxon>
        <taxon>Parasitiformes</taxon>
        <taxon>Ixodida</taxon>
        <taxon>Ixodoidea</taxon>
        <taxon>Ixodidae</taxon>
        <taxon>Rhipicephalinae</taxon>
        <taxon>Rhipicephalus</taxon>
        <taxon>Boophilus</taxon>
    </lineage>
</organism>
<dbReference type="EMBL" id="JABSTU010000010">
    <property type="protein sequence ID" value="KAH8019241.1"/>
    <property type="molecule type" value="Genomic_DNA"/>
</dbReference>
<evidence type="ECO:0000313" key="3">
    <source>
        <dbReference type="Proteomes" id="UP000821866"/>
    </source>
</evidence>
<accession>A0A9J6DB97</accession>
<proteinExistence type="predicted"/>
<feature type="region of interest" description="Disordered" evidence="1">
    <location>
        <begin position="55"/>
        <end position="104"/>
    </location>
</feature>
<evidence type="ECO:0000256" key="1">
    <source>
        <dbReference type="SAM" id="MobiDB-lite"/>
    </source>
</evidence>
<dbReference type="AlphaFoldDB" id="A0A9J6DB97"/>